<protein>
    <submittedName>
        <fullName evidence="1">Uncharacterized protein</fullName>
    </submittedName>
</protein>
<name>A0AAD9X455_9ROSI</name>
<dbReference type="Proteomes" id="UP001280121">
    <property type="component" value="Unassembled WGS sequence"/>
</dbReference>
<gene>
    <name evidence="1" type="ORF">Ddye_012271</name>
</gene>
<evidence type="ECO:0000313" key="2">
    <source>
        <dbReference type="Proteomes" id="UP001280121"/>
    </source>
</evidence>
<reference evidence="1" key="1">
    <citation type="journal article" date="2023" name="Plant J.">
        <title>Genome sequences and population genomics provide insights into the demographic history, inbreeding, and mutation load of two 'living fossil' tree species of Dipteronia.</title>
        <authorList>
            <person name="Feng Y."/>
            <person name="Comes H.P."/>
            <person name="Chen J."/>
            <person name="Zhu S."/>
            <person name="Lu R."/>
            <person name="Zhang X."/>
            <person name="Li P."/>
            <person name="Qiu J."/>
            <person name="Olsen K.M."/>
            <person name="Qiu Y."/>
        </authorList>
    </citation>
    <scope>NUCLEOTIDE SEQUENCE</scope>
    <source>
        <strain evidence="1">KIB01</strain>
    </source>
</reference>
<comment type="caution">
    <text evidence="1">The sequence shown here is derived from an EMBL/GenBank/DDBJ whole genome shotgun (WGS) entry which is preliminary data.</text>
</comment>
<organism evidence="1 2">
    <name type="scientific">Dipteronia dyeriana</name>
    <dbReference type="NCBI Taxonomy" id="168575"/>
    <lineage>
        <taxon>Eukaryota</taxon>
        <taxon>Viridiplantae</taxon>
        <taxon>Streptophyta</taxon>
        <taxon>Embryophyta</taxon>
        <taxon>Tracheophyta</taxon>
        <taxon>Spermatophyta</taxon>
        <taxon>Magnoliopsida</taxon>
        <taxon>eudicotyledons</taxon>
        <taxon>Gunneridae</taxon>
        <taxon>Pentapetalae</taxon>
        <taxon>rosids</taxon>
        <taxon>malvids</taxon>
        <taxon>Sapindales</taxon>
        <taxon>Sapindaceae</taxon>
        <taxon>Hippocastanoideae</taxon>
        <taxon>Acereae</taxon>
        <taxon>Dipteronia</taxon>
    </lineage>
</organism>
<sequence length="104" mass="11913">MKVAAKLVNPSRPSHHQIKPYKSSMMFMEISGFDYELVLAGIQKMRVSQKSTATDDNKISIWPRREGHAMEDENDTSIVYYGPISSTINKVKFPIFRPAAFQYL</sequence>
<evidence type="ECO:0000313" key="1">
    <source>
        <dbReference type="EMBL" id="KAK2652415.1"/>
    </source>
</evidence>
<keyword evidence="2" id="KW-1185">Reference proteome</keyword>
<dbReference type="EMBL" id="JANJYI010000004">
    <property type="protein sequence ID" value="KAK2652415.1"/>
    <property type="molecule type" value="Genomic_DNA"/>
</dbReference>
<accession>A0AAD9X455</accession>
<dbReference type="AlphaFoldDB" id="A0AAD9X455"/>
<proteinExistence type="predicted"/>